<reference evidence="3" key="1">
    <citation type="journal article" date="2019" name="Int. J. Syst. Evol. Microbiol.">
        <title>The Global Catalogue of Microorganisms (GCM) 10K type strain sequencing project: providing services to taxonomists for standard genome sequencing and annotation.</title>
        <authorList>
            <consortium name="The Broad Institute Genomics Platform"/>
            <consortium name="The Broad Institute Genome Sequencing Center for Infectious Disease"/>
            <person name="Wu L."/>
            <person name="Ma J."/>
        </authorList>
    </citation>
    <scope>NUCLEOTIDE SEQUENCE [LARGE SCALE GENOMIC DNA]</scope>
    <source>
        <strain evidence="3">JCM 9373</strain>
    </source>
</reference>
<sequence>MKITGETSDQMITTSLRLPKPVMDAVRIRAAERGIKPTALIREAIVASLADTQAMVPVSVLLAAAEEYAKRQPSPDIHESSTGDGTRREPFTA</sequence>
<dbReference type="RefSeq" id="WP_344867114.1">
    <property type="nucleotide sequence ID" value="NZ_BAAAUT010000149.1"/>
</dbReference>
<comment type="caution">
    <text evidence="2">The sequence shown here is derived from an EMBL/GenBank/DDBJ whole genome shotgun (WGS) entry which is preliminary data.</text>
</comment>
<feature type="compositionally biased region" description="Basic and acidic residues" evidence="1">
    <location>
        <begin position="76"/>
        <end position="93"/>
    </location>
</feature>
<dbReference type="EMBL" id="BAAAUT010000149">
    <property type="protein sequence ID" value="GAA3169237.1"/>
    <property type="molecule type" value="Genomic_DNA"/>
</dbReference>
<accession>A0ABP6P7J7</accession>
<proteinExistence type="predicted"/>
<protein>
    <recommendedName>
        <fullName evidence="4">Ribbon-helix-helix protein CopG domain-containing protein</fullName>
    </recommendedName>
</protein>
<dbReference type="Proteomes" id="UP001500320">
    <property type="component" value="Unassembled WGS sequence"/>
</dbReference>
<evidence type="ECO:0000256" key="1">
    <source>
        <dbReference type="SAM" id="MobiDB-lite"/>
    </source>
</evidence>
<organism evidence="2 3">
    <name type="scientific">Planomonospora alba</name>
    <dbReference type="NCBI Taxonomy" id="161354"/>
    <lineage>
        <taxon>Bacteria</taxon>
        <taxon>Bacillati</taxon>
        <taxon>Actinomycetota</taxon>
        <taxon>Actinomycetes</taxon>
        <taxon>Streptosporangiales</taxon>
        <taxon>Streptosporangiaceae</taxon>
        <taxon>Planomonospora</taxon>
    </lineage>
</organism>
<feature type="region of interest" description="Disordered" evidence="1">
    <location>
        <begin position="69"/>
        <end position="93"/>
    </location>
</feature>
<dbReference type="CDD" id="cd21631">
    <property type="entry name" value="RHH_CopG_NikR-like"/>
    <property type="match status" value="1"/>
</dbReference>
<gene>
    <name evidence="2" type="ORF">GCM10010466_68580</name>
</gene>
<evidence type="ECO:0000313" key="3">
    <source>
        <dbReference type="Proteomes" id="UP001500320"/>
    </source>
</evidence>
<evidence type="ECO:0000313" key="2">
    <source>
        <dbReference type="EMBL" id="GAA3169237.1"/>
    </source>
</evidence>
<name>A0ABP6P7J7_9ACTN</name>
<evidence type="ECO:0008006" key="4">
    <source>
        <dbReference type="Google" id="ProtNLM"/>
    </source>
</evidence>
<keyword evidence="3" id="KW-1185">Reference proteome</keyword>